<dbReference type="PANTHER" id="PTHR46844">
    <property type="entry name" value="SLR5058 PROTEIN"/>
    <property type="match status" value="1"/>
</dbReference>
<accession>A0A949JID5</accession>
<dbReference type="Pfam" id="PF05729">
    <property type="entry name" value="NACHT"/>
    <property type="match status" value="1"/>
</dbReference>
<evidence type="ECO:0000313" key="4">
    <source>
        <dbReference type="Proteomes" id="UP000694501"/>
    </source>
</evidence>
<gene>
    <name evidence="3" type="ORF">JGS22_017845</name>
</gene>
<dbReference type="Pfam" id="PF22733">
    <property type="entry name" value="NNH1"/>
    <property type="match status" value="1"/>
</dbReference>
<name>A0A949JID5_9ACTN</name>
<feature type="region of interest" description="Disordered" evidence="1">
    <location>
        <begin position="845"/>
        <end position="864"/>
    </location>
</feature>
<feature type="domain" description="NACHT" evidence="2">
    <location>
        <begin position="246"/>
        <end position="575"/>
    </location>
</feature>
<dbReference type="PROSITE" id="PS50837">
    <property type="entry name" value="NACHT"/>
    <property type="match status" value="1"/>
</dbReference>
<dbReference type="SUPFAM" id="SSF52540">
    <property type="entry name" value="P-loop containing nucleoside triphosphate hydrolases"/>
    <property type="match status" value="1"/>
</dbReference>
<organism evidence="3 4">
    <name type="scientific">Streptomyces tardus</name>
    <dbReference type="NCBI Taxonomy" id="2780544"/>
    <lineage>
        <taxon>Bacteria</taxon>
        <taxon>Bacillati</taxon>
        <taxon>Actinomycetota</taxon>
        <taxon>Actinomycetes</taxon>
        <taxon>Kitasatosporales</taxon>
        <taxon>Streptomycetaceae</taxon>
        <taxon>Streptomyces</taxon>
    </lineage>
</organism>
<dbReference type="InterPro" id="IPR054547">
    <property type="entry name" value="NNH1"/>
</dbReference>
<keyword evidence="4" id="KW-1185">Reference proteome</keyword>
<dbReference type="Gene3D" id="3.40.50.300">
    <property type="entry name" value="P-loop containing nucleotide triphosphate hydrolases"/>
    <property type="match status" value="1"/>
</dbReference>
<protein>
    <submittedName>
        <fullName evidence="3">NACHT domain-containing protein</fullName>
    </submittedName>
</protein>
<dbReference type="InterPro" id="IPR007111">
    <property type="entry name" value="NACHT_NTPase"/>
</dbReference>
<dbReference type="AlphaFoldDB" id="A0A949JID5"/>
<dbReference type="EMBL" id="JAELVF020000001">
    <property type="protein sequence ID" value="MBU7599428.1"/>
    <property type="molecule type" value="Genomic_DNA"/>
</dbReference>
<sequence length="874" mass="97151">MEPAVAARLAVTALTPLLRKLFVSEGTGAGVVDRPVRLSGLVSFRGEKQVLEQRDLHRLVGELVRRAAAGRGPREQPSAEVRTELANALFVALRSVGDLQMDDVQAAGLEPARFARELASPGPLSGEAQAYFGPLLEAACEQILHFFTQRSTFVARTLVEQTRALGELDTKVDRLLTRTPSTAVEDARFEERYAAHVRQRHGELTIYGLDSAHTREWPLDAAYLTLEATDRWDAPLRSDDVLADRDRVLLRGAAGSGKTTLIQWLAVAAARQPERGHEDLTYLVGRVPFVLPLRRVLRDDEPPTPDRFLHAAGSNLAGAQPAGWADRVLAGGRALMLIDGIDEVPANSRTATRRWIRELARDYPGNLWLVTARPASVDEDWLSADGFGELSLAPMSRTNVLAFVKRWHHAADADRELADALIGSIRAGSDLGALAVNPLMCGLLCALHRDRRGFLPHSRKDLYEAALAMLLERRDLERGIQRDQDLRLSREVQVQLLQKLAHWLIRNDRAEMDRDDARAQLARALGHMPDLGTDAEGVLRHLLSRSGLLREPAPERIDFVHRTFQDYLGAKAAVEEVDFPLLLNNAHKPQWEDVLRMAVALARPAERARILNGLIDALPTSDAPEDRRRRVHAVLLATSCLDQATELDPDTRRRVRERATALVPPRDGNSARRLAELAGPLVLGLLPGPEAVSDEQARHIVVTAAHLGTDDCLAVLARYRDHPSLAVRSQLAWSWHRFDTRQYAEEIIGHLDPANLYFPAHNDAHLRALQLLGGRPRVQVTAAYHPEQLAKRLDRAQLKGLWLRGQNTNGEDWEWLRGFPHLETVLIEGAHHHLRRCLPDHVTVTSPSERRKQERLASATPGTATSVLFGNSDV</sequence>
<dbReference type="InterPro" id="IPR027417">
    <property type="entry name" value="P-loop_NTPase"/>
</dbReference>
<evidence type="ECO:0000259" key="2">
    <source>
        <dbReference type="PROSITE" id="PS50837"/>
    </source>
</evidence>
<proteinExistence type="predicted"/>
<evidence type="ECO:0000313" key="3">
    <source>
        <dbReference type="EMBL" id="MBU7599428.1"/>
    </source>
</evidence>
<dbReference type="Proteomes" id="UP000694501">
    <property type="component" value="Unassembled WGS sequence"/>
</dbReference>
<comment type="caution">
    <text evidence="3">The sequence shown here is derived from an EMBL/GenBank/DDBJ whole genome shotgun (WGS) entry which is preliminary data.</text>
</comment>
<dbReference type="RefSeq" id="WP_211041697.1">
    <property type="nucleotide sequence ID" value="NZ_JAELVF020000001.1"/>
</dbReference>
<dbReference type="PANTHER" id="PTHR46844:SF1">
    <property type="entry name" value="SLR5058 PROTEIN"/>
    <property type="match status" value="1"/>
</dbReference>
<reference evidence="3" key="1">
    <citation type="submission" date="2021-06" db="EMBL/GenBank/DDBJ databases">
        <title>Sequencing of actinobacteria type strains.</title>
        <authorList>
            <person name="Nguyen G.-S."/>
            <person name="Wentzel A."/>
        </authorList>
    </citation>
    <scope>NUCLEOTIDE SEQUENCE</scope>
    <source>
        <strain evidence="3">P38-E01</strain>
    </source>
</reference>
<evidence type="ECO:0000256" key="1">
    <source>
        <dbReference type="SAM" id="MobiDB-lite"/>
    </source>
</evidence>